<feature type="compositionally biased region" description="Low complexity" evidence="3">
    <location>
        <begin position="60"/>
        <end position="69"/>
    </location>
</feature>
<dbReference type="OrthoDB" id="660555at2759"/>
<feature type="compositionally biased region" description="Low complexity" evidence="3">
    <location>
        <begin position="388"/>
        <end position="406"/>
    </location>
</feature>
<proteinExistence type="predicted"/>
<dbReference type="Pfam" id="PF13855">
    <property type="entry name" value="LRR_8"/>
    <property type="match status" value="1"/>
</dbReference>
<feature type="region of interest" description="Disordered" evidence="3">
    <location>
        <begin position="123"/>
        <end position="146"/>
    </location>
</feature>
<evidence type="ECO:0000313" key="5">
    <source>
        <dbReference type="Proteomes" id="UP000311382"/>
    </source>
</evidence>
<dbReference type="GO" id="GO:0005737">
    <property type="term" value="C:cytoplasm"/>
    <property type="evidence" value="ECO:0007669"/>
    <property type="project" value="TreeGrafter"/>
</dbReference>
<evidence type="ECO:0000256" key="2">
    <source>
        <dbReference type="ARBA" id="ARBA00022737"/>
    </source>
</evidence>
<protein>
    <submittedName>
        <fullName evidence="4">Proteophosphoglycan ppg4</fullName>
    </submittedName>
</protein>
<organism evidence="4 5">
    <name type="scientific">Rhodotorula diobovata</name>
    <dbReference type="NCBI Taxonomy" id="5288"/>
    <lineage>
        <taxon>Eukaryota</taxon>
        <taxon>Fungi</taxon>
        <taxon>Dikarya</taxon>
        <taxon>Basidiomycota</taxon>
        <taxon>Pucciniomycotina</taxon>
        <taxon>Microbotryomycetes</taxon>
        <taxon>Sporidiobolales</taxon>
        <taxon>Sporidiobolaceae</taxon>
        <taxon>Rhodotorula</taxon>
    </lineage>
</organism>
<feature type="region of interest" description="Disordered" evidence="3">
    <location>
        <begin position="450"/>
        <end position="494"/>
    </location>
</feature>
<dbReference type="InterPro" id="IPR032675">
    <property type="entry name" value="LRR_dom_sf"/>
</dbReference>
<dbReference type="InterPro" id="IPR001611">
    <property type="entry name" value="Leu-rich_rpt"/>
</dbReference>
<feature type="compositionally biased region" description="Low complexity" evidence="3">
    <location>
        <begin position="450"/>
        <end position="466"/>
    </location>
</feature>
<evidence type="ECO:0000256" key="3">
    <source>
        <dbReference type="SAM" id="MobiDB-lite"/>
    </source>
</evidence>
<dbReference type="STRING" id="5288.A0A5C5FY63"/>
<evidence type="ECO:0000313" key="4">
    <source>
        <dbReference type="EMBL" id="TNY21817.1"/>
    </source>
</evidence>
<feature type="compositionally biased region" description="Low complexity" evidence="3">
    <location>
        <begin position="196"/>
        <end position="212"/>
    </location>
</feature>
<dbReference type="SMART" id="SM00369">
    <property type="entry name" value="LRR_TYP"/>
    <property type="match status" value="2"/>
</dbReference>
<gene>
    <name evidence="4" type="ORF">DMC30DRAFT_408478</name>
</gene>
<dbReference type="AlphaFoldDB" id="A0A5C5FY63"/>
<dbReference type="PANTHER" id="PTHR48051:SF1">
    <property type="entry name" value="RAS SUPPRESSOR PROTEIN 1"/>
    <property type="match status" value="1"/>
</dbReference>
<keyword evidence="5" id="KW-1185">Reference proteome</keyword>
<comment type="caution">
    <text evidence="4">The sequence shown here is derived from an EMBL/GenBank/DDBJ whole genome shotgun (WGS) entry which is preliminary data.</text>
</comment>
<reference evidence="4 5" key="1">
    <citation type="submission" date="2019-03" db="EMBL/GenBank/DDBJ databases">
        <title>Rhodosporidium diobovatum UCD-FST 08-225 genome sequencing, assembly, and annotation.</title>
        <authorList>
            <person name="Fakankun I.U."/>
            <person name="Fristensky B."/>
            <person name="Levin D.B."/>
        </authorList>
    </citation>
    <scope>NUCLEOTIDE SEQUENCE [LARGE SCALE GENOMIC DNA]</scope>
    <source>
        <strain evidence="4 5">UCD-FST 08-225</strain>
    </source>
</reference>
<dbReference type="Proteomes" id="UP000311382">
    <property type="component" value="Unassembled WGS sequence"/>
</dbReference>
<dbReference type="InterPro" id="IPR050216">
    <property type="entry name" value="LRR_domain-containing"/>
</dbReference>
<keyword evidence="2" id="KW-0677">Repeat</keyword>
<feature type="compositionally biased region" description="Acidic residues" evidence="3">
    <location>
        <begin position="127"/>
        <end position="138"/>
    </location>
</feature>
<dbReference type="EMBL" id="SOZI01000036">
    <property type="protein sequence ID" value="TNY21817.1"/>
    <property type="molecule type" value="Genomic_DNA"/>
</dbReference>
<accession>A0A5C5FY63</accession>
<keyword evidence="1" id="KW-0433">Leucine-rich repeat</keyword>
<dbReference type="Gene3D" id="3.80.10.10">
    <property type="entry name" value="Ribonuclease Inhibitor"/>
    <property type="match status" value="1"/>
</dbReference>
<feature type="region of interest" description="Disordered" evidence="3">
    <location>
        <begin position="196"/>
        <end position="218"/>
    </location>
</feature>
<sequence length="571" mass="61424">MDPLSATSKAAGWSVPDFSLEARRPKPSKAVTTQALSFAPRPVPSLFRPPDEEKGRAFRSRTQSTSSSTLFSNAPDPAHDKLDPPLDLVVQPLVAGLQGALFSDDAAAVDDDDLLEQYLADRGANQDQDDSGFVEEDAPSSLPRTAPVAPALSASAVWTRAIDHAVFNADGNIQLGDRKLREVPNAVWELSTLRSFTPSSPSRSFSRTHSTPASKVPASPARRLFGRTSTIAFGSPGGSSSVAAGAVPVFLMLSGNELTAGALSNALWTIPNLQVLSLRNNLLDTLPEGIGRLAGLRELSLAGNQLRFLPAEILELDNLTNLTLHPNPWMPAPRLAEGLSLEGESVETQRRRRRKRVLGPLVTHFTVPSLVETCTRILLSEAIPPASSSLSALPASLSSSTSSSSSRTVRHIQNVRGGVEYVRTLLEQRNLFAPFQSTFYPPSSLAASSSTSSSTFSPSASSSSFPRPRRLSGSFAPHPPTKQPFDPSSHVCRSPAHPHEARMFVRPAVERFEWVSEGRLRGKGEDAEGDGEEVRNVPVRWRGCGARCLDWLEEDEDAGVEEEGALVPIEA</sequence>
<dbReference type="PANTHER" id="PTHR48051">
    <property type="match status" value="1"/>
</dbReference>
<feature type="region of interest" description="Disordered" evidence="3">
    <location>
        <begin position="388"/>
        <end position="410"/>
    </location>
</feature>
<evidence type="ECO:0000256" key="1">
    <source>
        <dbReference type="ARBA" id="ARBA00022614"/>
    </source>
</evidence>
<dbReference type="InterPro" id="IPR003591">
    <property type="entry name" value="Leu-rich_rpt_typical-subtyp"/>
</dbReference>
<dbReference type="SUPFAM" id="SSF52058">
    <property type="entry name" value="L domain-like"/>
    <property type="match status" value="1"/>
</dbReference>
<feature type="region of interest" description="Disordered" evidence="3">
    <location>
        <begin position="23"/>
        <end position="84"/>
    </location>
</feature>
<name>A0A5C5FY63_9BASI</name>